<dbReference type="PATRIC" id="fig|1284240.4.peg.2500"/>
<sequence>MPFGAKEEPVDTFRSNISRDFTGALLGPADFGDARLDHDAISTGRRSARLPALATSASADT</sequence>
<accession>M2ZJ05</accession>
<dbReference type="Proteomes" id="UP000054226">
    <property type="component" value="Unassembled WGS sequence"/>
</dbReference>
<dbReference type="RefSeq" id="WP_007030359.1">
    <property type="nucleotide sequence ID" value="NZ_AOHO01000047.1"/>
</dbReference>
<dbReference type="EMBL" id="AOHO01000047">
    <property type="protein sequence ID" value="EME60903.1"/>
    <property type="molecule type" value="Genomic_DNA"/>
</dbReference>
<gene>
    <name evidence="1" type="ORF">H074_12267</name>
</gene>
<keyword evidence="2" id="KW-1185">Reference proteome</keyword>
<comment type="caution">
    <text evidence="1">The sequence shown here is derived from an EMBL/GenBank/DDBJ whole genome shotgun (WGS) entry which is preliminary data.</text>
</comment>
<name>M2ZJ05_9PSEU</name>
<evidence type="ECO:0000313" key="1">
    <source>
        <dbReference type="EMBL" id="EME60903.1"/>
    </source>
</evidence>
<dbReference type="AlphaFoldDB" id="M2ZJ05"/>
<proteinExistence type="predicted"/>
<reference evidence="1 2" key="1">
    <citation type="journal article" date="2013" name="Genome Announc.">
        <title>Draft Genome Sequence of Amycolatopsis decaplanina Strain DSM 44594T.</title>
        <authorList>
            <person name="Kaur N."/>
            <person name="Kumar S."/>
            <person name="Bala M."/>
            <person name="Raghava G.P."/>
            <person name="Mayilraj S."/>
        </authorList>
    </citation>
    <scope>NUCLEOTIDE SEQUENCE [LARGE SCALE GENOMIC DNA]</scope>
    <source>
        <strain evidence="1 2">DSM 44594</strain>
    </source>
</reference>
<protein>
    <submittedName>
        <fullName evidence="1">Uncharacterized protein</fullName>
    </submittedName>
</protein>
<evidence type="ECO:0000313" key="2">
    <source>
        <dbReference type="Proteomes" id="UP000054226"/>
    </source>
</evidence>
<organism evidence="1 2">
    <name type="scientific">Amycolatopsis decaplanina DSM 44594</name>
    <dbReference type="NCBI Taxonomy" id="1284240"/>
    <lineage>
        <taxon>Bacteria</taxon>
        <taxon>Bacillati</taxon>
        <taxon>Actinomycetota</taxon>
        <taxon>Actinomycetes</taxon>
        <taxon>Pseudonocardiales</taxon>
        <taxon>Pseudonocardiaceae</taxon>
        <taxon>Amycolatopsis</taxon>
    </lineage>
</organism>